<dbReference type="InterPro" id="IPR010982">
    <property type="entry name" value="Lambda_DNA-bd_dom_sf"/>
</dbReference>
<dbReference type="RefSeq" id="WP_126776699.1">
    <property type="nucleotide sequence ID" value="NZ_PIPM01000004.1"/>
</dbReference>
<dbReference type="CDD" id="cd00093">
    <property type="entry name" value="HTH_XRE"/>
    <property type="match status" value="1"/>
</dbReference>
<dbReference type="InterPro" id="IPR036390">
    <property type="entry name" value="WH_DNA-bd_sf"/>
</dbReference>
<dbReference type="EMBL" id="PIPM01000004">
    <property type="protein sequence ID" value="RUO34282.1"/>
    <property type="molecule type" value="Genomic_DNA"/>
</dbReference>
<dbReference type="OrthoDB" id="6287529at2"/>
<dbReference type="AlphaFoldDB" id="A0A432WKC6"/>
<feature type="domain" description="HTH cro/C1-type" evidence="1">
    <location>
        <begin position="18"/>
        <end position="71"/>
    </location>
</feature>
<evidence type="ECO:0000259" key="1">
    <source>
        <dbReference type="PROSITE" id="PS50943"/>
    </source>
</evidence>
<sequence length="252" mass="29125">MADFNFSPLVIERALETIKMTLKERGLSYTDVAERFQVSLNTVKRMLNGDDISLQRLLSLAEMCDLDVATLLRSATSGHAPHQYFTDEQDEAFAEHPDLMVLFSALRYQQNTPEQVAREQGWNPATLYQKLRQLENIGLIALEPENRFRFLVHGPLGFRPHSRVLRQQARDYFKRAEDALIRGEKPKDMMIILKPLRLPPGVYAQLSEELKRIIDKYAEASELMFHAEHKMPEYQVTIVGQPLNEVHSFDNQ</sequence>
<dbReference type="SMART" id="SM00530">
    <property type="entry name" value="HTH_XRE"/>
    <property type="match status" value="1"/>
</dbReference>
<name>A0A432WKC6_9GAMM</name>
<dbReference type="Proteomes" id="UP000288405">
    <property type="component" value="Unassembled WGS sequence"/>
</dbReference>
<reference evidence="2 3" key="1">
    <citation type="journal article" date="2011" name="Front. Microbiol.">
        <title>Genomic signatures of strain selection and enhancement in Bacillus atrophaeus var. globigii, a historical biowarfare simulant.</title>
        <authorList>
            <person name="Gibbons H.S."/>
            <person name="Broomall S.M."/>
            <person name="McNew L.A."/>
            <person name="Daligault H."/>
            <person name="Chapman C."/>
            <person name="Bruce D."/>
            <person name="Karavis M."/>
            <person name="Krepps M."/>
            <person name="McGregor P.A."/>
            <person name="Hong C."/>
            <person name="Park K.H."/>
            <person name="Akmal A."/>
            <person name="Feldman A."/>
            <person name="Lin J.S."/>
            <person name="Chang W.E."/>
            <person name="Higgs B.W."/>
            <person name="Demirev P."/>
            <person name="Lindquist J."/>
            <person name="Liem A."/>
            <person name="Fochler E."/>
            <person name="Read T.D."/>
            <person name="Tapia R."/>
            <person name="Johnson S."/>
            <person name="Bishop-Lilly K.A."/>
            <person name="Detter C."/>
            <person name="Han C."/>
            <person name="Sozhamannan S."/>
            <person name="Rosenzweig C.N."/>
            <person name="Skowronski E.W."/>
        </authorList>
    </citation>
    <scope>NUCLEOTIDE SEQUENCE [LARGE SCALE GENOMIC DNA]</scope>
    <source>
        <strain evidence="2 3">GYP-17</strain>
    </source>
</reference>
<keyword evidence="3" id="KW-1185">Reference proteome</keyword>
<dbReference type="PROSITE" id="PS50943">
    <property type="entry name" value="HTH_CROC1"/>
    <property type="match status" value="1"/>
</dbReference>
<evidence type="ECO:0000313" key="2">
    <source>
        <dbReference type="EMBL" id="RUO34282.1"/>
    </source>
</evidence>
<dbReference type="InterPro" id="IPR001387">
    <property type="entry name" value="Cro/C1-type_HTH"/>
</dbReference>
<proteinExistence type="predicted"/>
<dbReference type="SUPFAM" id="SSF46785">
    <property type="entry name" value="Winged helix' DNA-binding domain"/>
    <property type="match status" value="1"/>
</dbReference>
<dbReference type="SUPFAM" id="SSF47413">
    <property type="entry name" value="lambda repressor-like DNA-binding domains"/>
    <property type="match status" value="1"/>
</dbReference>
<gene>
    <name evidence="2" type="ORF">CWE11_06035</name>
</gene>
<dbReference type="Gene3D" id="1.10.260.40">
    <property type="entry name" value="lambda repressor-like DNA-binding domains"/>
    <property type="match status" value="1"/>
</dbReference>
<accession>A0A432WKC6</accession>
<evidence type="ECO:0000313" key="3">
    <source>
        <dbReference type="Proteomes" id="UP000288405"/>
    </source>
</evidence>
<dbReference type="GO" id="GO:0003677">
    <property type="term" value="F:DNA binding"/>
    <property type="evidence" value="ECO:0007669"/>
    <property type="project" value="InterPro"/>
</dbReference>
<protein>
    <recommendedName>
        <fullName evidence="1">HTH cro/C1-type domain-containing protein</fullName>
    </recommendedName>
</protein>
<comment type="caution">
    <text evidence="2">The sequence shown here is derived from an EMBL/GenBank/DDBJ whole genome shotgun (WGS) entry which is preliminary data.</text>
</comment>
<organism evidence="2 3">
    <name type="scientific">Aliidiomarina sanyensis</name>
    <dbReference type="NCBI Taxonomy" id="1249555"/>
    <lineage>
        <taxon>Bacteria</taxon>
        <taxon>Pseudomonadati</taxon>
        <taxon>Pseudomonadota</taxon>
        <taxon>Gammaproteobacteria</taxon>
        <taxon>Alteromonadales</taxon>
        <taxon>Idiomarinaceae</taxon>
        <taxon>Aliidiomarina</taxon>
    </lineage>
</organism>
<dbReference type="Pfam" id="PF01381">
    <property type="entry name" value="HTH_3"/>
    <property type="match status" value="1"/>
</dbReference>